<feature type="region of interest" description="Disordered" evidence="2">
    <location>
        <begin position="463"/>
        <end position="485"/>
    </location>
</feature>
<proteinExistence type="predicted"/>
<comment type="caution">
    <text evidence="4">The sequence shown here is derived from an EMBL/GenBank/DDBJ whole genome shotgun (WGS) entry which is preliminary data.</text>
</comment>
<feature type="compositionally biased region" description="Basic residues" evidence="2">
    <location>
        <begin position="470"/>
        <end position="480"/>
    </location>
</feature>
<dbReference type="Pfam" id="PF07282">
    <property type="entry name" value="Cas12f1-like_TNB"/>
    <property type="match status" value="1"/>
</dbReference>
<dbReference type="AlphaFoldDB" id="A0A0F9EMM2"/>
<keyword evidence="1" id="KW-0238">DNA-binding</keyword>
<gene>
    <name evidence="4" type="ORF">LCGC14_2056480</name>
</gene>
<reference evidence="4" key="1">
    <citation type="journal article" date="2015" name="Nature">
        <title>Complex archaea that bridge the gap between prokaryotes and eukaryotes.</title>
        <authorList>
            <person name="Spang A."/>
            <person name="Saw J.H."/>
            <person name="Jorgensen S.L."/>
            <person name="Zaremba-Niedzwiedzka K."/>
            <person name="Martijn J."/>
            <person name="Lind A.E."/>
            <person name="van Eijk R."/>
            <person name="Schleper C."/>
            <person name="Guy L."/>
            <person name="Ettema T.J."/>
        </authorList>
    </citation>
    <scope>NUCLEOTIDE SEQUENCE</scope>
</reference>
<evidence type="ECO:0000259" key="3">
    <source>
        <dbReference type="Pfam" id="PF07282"/>
    </source>
</evidence>
<dbReference type="EMBL" id="LAZR01024398">
    <property type="protein sequence ID" value="KKL75279.1"/>
    <property type="molecule type" value="Genomic_DNA"/>
</dbReference>
<organism evidence="4">
    <name type="scientific">marine sediment metagenome</name>
    <dbReference type="NCBI Taxonomy" id="412755"/>
    <lineage>
        <taxon>unclassified sequences</taxon>
        <taxon>metagenomes</taxon>
        <taxon>ecological metagenomes</taxon>
    </lineage>
</organism>
<feature type="domain" description="Cas12f1-like TNB" evidence="3">
    <location>
        <begin position="365"/>
        <end position="433"/>
    </location>
</feature>
<accession>A0A0F9EMM2</accession>
<name>A0A0F9EMM2_9ZZZZ</name>
<evidence type="ECO:0000313" key="4">
    <source>
        <dbReference type="EMBL" id="KKL75279.1"/>
    </source>
</evidence>
<dbReference type="InterPro" id="IPR010095">
    <property type="entry name" value="Cas12f1-like_TNB"/>
</dbReference>
<evidence type="ECO:0000256" key="1">
    <source>
        <dbReference type="ARBA" id="ARBA00023125"/>
    </source>
</evidence>
<sequence length="547" mass="63493">MKHTFAIQVPIKWDKMSRSHQLRYHRMQKRDSNIIKKYLGIIKKEHDNLVTISKRDKYQIDTGLLDRLTLTTKSRRKVMYDLKSKYPRISTDELQECRESAISTYKSYLELSKIQNSKLSIDKPRKEQGSLSRTILYNGGPRGRFSINNDILSVRDSMDTNWLIVNGVKKKVKHNRLKIPLKLGKYHVKQISKGKIASLRFSKRDGIHYANFSINSQIESQDVKGKPKAVMGIDLGIKKTAFTVVMTDTGIQHRKTWHSDNKFKELSRLEDQIASLQREYYHRLNNSIDRGNISKKLKELKDRRKIVSLEYDRILVKELVEHIQDISQTFNLQIGIGKLKGIRKKGRKGNGKGKKFRKKLNSWAFFRFTKLLEHKLSEIGLKNKLFAIDEYWTSIFCYKCNIKGKRPTQSFFKCLNTQCGVRNNADFNGAMNIAKRTVKYRKLAPKSTWSKVGLGRFLRPYQEKGTKTTPKAHSRKRRRSPNTVKKNLAISVPVSVVTSHHKSSNDIKFDMYDDIENDLAMVKKYEKAILVEPASLNTPSGRKRPSP</sequence>
<evidence type="ECO:0000256" key="2">
    <source>
        <dbReference type="SAM" id="MobiDB-lite"/>
    </source>
</evidence>
<dbReference type="GO" id="GO:0003677">
    <property type="term" value="F:DNA binding"/>
    <property type="evidence" value="ECO:0007669"/>
    <property type="project" value="UniProtKB-KW"/>
</dbReference>
<protein>
    <recommendedName>
        <fullName evidence="3">Cas12f1-like TNB domain-containing protein</fullName>
    </recommendedName>
</protein>